<sequence length="316" mass="34829">MITTHNLAWFETLDVAALSSWLAQCLRRHRETPDDRMVFAPLHGDFDFADTPAAALANAIAQLPQTTQVTFGDAVAMLIGQWPANDSVSWLILIELAWRLDLAQAVDILASRASASFLDTLFENDAHRFEIIIGFCRNLMGQQRPGAIAFLYKLVEHPLFDDSDARGTLLALCERAPREITAHLCVLREQLHAQAQRIARGRGEDAKEQFHLKLASDIFDAVGIDQICTSVPKWFVVASDDSDCPSDYWLLKHILRICSVRQAPPDGILLAPPGQSANVRRVSNFAFTVETAPMDADLTDPDIALGVTAAALDQVS</sequence>
<protein>
    <submittedName>
        <fullName evidence="1">Uncharacterized protein</fullName>
    </submittedName>
</protein>
<accession>A0A437M721</accession>
<dbReference type="RefSeq" id="WP_127742095.1">
    <property type="nucleotide sequence ID" value="NZ_SACN01000001.1"/>
</dbReference>
<comment type="caution">
    <text evidence="1">The sequence shown here is derived from an EMBL/GenBank/DDBJ whole genome shotgun (WGS) entry which is preliminary data.</text>
</comment>
<reference evidence="1 2" key="1">
    <citation type="submission" date="2019-01" db="EMBL/GenBank/DDBJ databases">
        <authorList>
            <person name="Chen W.-M."/>
        </authorList>
    </citation>
    <scope>NUCLEOTIDE SEQUENCE [LARGE SCALE GENOMIC DNA]</scope>
    <source>
        <strain evidence="1 2">CCP-7</strain>
    </source>
</reference>
<name>A0A437M721_9SPHN</name>
<keyword evidence="2" id="KW-1185">Reference proteome</keyword>
<proteinExistence type="predicted"/>
<dbReference type="Proteomes" id="UP000282971">
    <property type="component" value="Unassembled WGS sequence"/>
</dbReference>
<gene>
    <name evidence="1" type="ORF">EOD43_06185</name>
</gene>
<evidence type="ECO:0000313" key="2">
    <source>
        <dbReference type="Proteomes" id="UP000282971"/>
    </source>
</evidence>
<dbReference type="EMBL" id="SACN01000001">
    <property type="protein sequence ID" value="RVT93462.1"/>
    <property type="molecule type" value="Genomic_DNA"/>
</dbReference>
<organism evidence="1 2">
    <name type="scientific">Sphingomonas crocodyli</name>
    <dbReference type="NCBI Taxonomy" id="1979270"/>
    <lineage>
        <taxon>Bacteria</taxon>
        <taxon>Pseudomonadati</taxon>
        <taxon>Pseudomonadota</taxon>
        <taxon>Alphaproteobacteria</taxon>
        <taxon>Sphingomonadales</taxon>
        <taxon>Sphingomonadaceae</taxon>
        <taxon>Sphingomonas</taxon>
    </lineage>
</organism>
<evidence type="ECO:0000313" key="1">
    <source>
        <dbReference type="EMBL" id="RVT93462.1"/>
    </source>
</evidence>
<dbReference type="AlphaFoldDB" id="A0A437M721"/>